<dbReference type="InterPro" id="IPR053832">
    <property type="entry name" value="DUF6924"/>
</dbReference>
<dbReference type="KEGG" id="cmd:B841_09165"/>
<sequence length="140" mass="15315">MRTFPGFESDMDSLLVPHRLRRRRGLAADSCGRDGPYGEEGFQASFFPVDDTDWAEAREDEIREIAAAEGLREQAIFVVDSHAVLAPQEILVLVLEDGQGSFRCPADKVAEPQNNLALGNLGFGEYAGAVDHGGVYRGFD</sequence>
<evidence type="ECO:0000313" key="3">
    <source>
        <dbReference type="Proteomes" id="UP000015388"/>
    </source>
</evidence>
<protein>
    <recommendedName>
        <fullName evidence="1">DUF6924 domain-containing protein</fullName>
    </recommendedName>
</protein>
<dbReference type="AlphaFoldDB" id="S5TK77"/>
<dbReference type="OrthoDB" id="4380532at2"/>
<evidence type="ECO:0000313" key="2">
    <source>
        <dbReference type="EMBL" id="AGS35306.1"/>
    </source>
</evidence>
<keyword evidence="3" id="KW-1185">Reference proteome</keyword>
<dbReference type="EMBL" id="CP003924">
    <property type="protein sequence ID" value="AGS35306.1"/>
    <property type="molecule type" value="Genomic_DNA"/>
</dbReference>
<name>S5TK77_9CORY</name>
<dbReference type="RefSeq" id="WP_020935239.1">
    <property type="nucleotide sequence ID" value="NC_021915.1"/>
</dbReference>
<dbReference type="HOGENOM" id="CLU_1831809_0_0_11"/>
<gene>
    <name evidence="2" type="ORF">B841_09165</name>
</gene>
<dbReference type="PATRIC" id="fig|1224163.3.peg.1843"/>
<accession>S5TK77</accession>
<dbReference type="Pfam" id="PF21962">
    <property type="entry name" value="DUF6924"/>
    <property type="match status" value="1"/>
</dbReference>
<reference evidence="2 3" key="1">
    <citation type="submission" date="2012-11" db="EMBL/GenBank/DDBJ databases">
        <title>The complete genome sequence of Corynebacterium maris Coryn-1 (=DSM 45190).</title>
        <authorList>
            <person name="Schaffert L."/>
            <person name="Albersmeier A."/>
            <person name="Kalinowski J."/>
            <person name="Ruckert C."/>
        </authorList>
    </citation>
    <scope>NUCLEOTIDE SEQUENCE [LARGE SCALE GENOMIC DNA]</scope>
    <source>
        <strain evidence="3">Coryn-1</strain>
    </source>
</reference>
<proteinExistence type="predicted"/>
<feature type="domain" description="DUF6924" evidence="1">
    <location>
        <begin position="36"/>
        <end position="139"/>
    </location>
</feature>
<evidence type="ECO:0000259" key="1">
    <source>
        <dbReference type="Pfam" id="PF21962"/>
    </source>
</evidence>
<dbReference type="Proteomes" id="UP000015388">
    <property type="component" value="Chromosome"/>
</dbReference>
<organism evidence="2 3">
    <name type="scientific">Corynebacterium maris DSM 45190</name>
    <dbReference type="NCBI Taxonomy" id="1224163"/>
    <lineage>
        <taxon>Bacteria</taxon>
        <taxon>Bacillati</taxon>
        <taxon>Actinomycetota</taxon>
        <taxon>Actinomycetes</taxon>
        <taxon>Mycobacteriales</taxon>
        <taxon>Corynebacteriaceae</taxon>
        <taxon>Corynebacterium</taxon>
    </lineage>
</organism>